<feature type="region of interest" description="Disordered" evidence="6">
    <location>
        <begin position="289"/>
        <end position="319"/>
    </location>
</feature>
<feature type="transmembrane region" description="Helical" evidence="7">
    <location>
        <begin position="150"/>
        <end position="180"/>
    </location>
</feature>
<feature type="transmembrane region" description="Helical" evidence="7">
    <location>
        <begin position="258"/>
        <end position="280"/>
    </location>
</feature>
<feature type="transmembrane region" description="Helical" evidence="7">
    <location>
        <begin position="38"/>
        <end position="67"/>
    </location>
</feature>
<evidence type="ECO:0000256" key="2">
    <source>
        <dbReference type="ARBA" id="ARBA00022475"/>
    </source>
</evidence>
<gene>
    <name evidence="8" type="ORF">HYN69_03280</name>
</gene>
<dbReference type="NCBIfam" id="TIGR00765">
    <property type="entry name" value="yihY_not_rbn"/>
    <property type="match status" value="1"/>
</dbReference>
<dbReference type="PANTHER" id="PTHR30213:SF0">
    <property type="entry name" value="UPF0761 MEMBRANE PROTEIN YIHY"/>
    <property type="match status" value="1"/>
</dbReference>
<dbReference type="Proteomes" id="UP000244496">
    <property type="component" value="Chromosome"/>
</dbReference>
<feature type="transmembrane region" description="Helical" evidence="7">
    <location>
        <begin position="192"/>
        <end position="212"/>
    </location>
</feature>
<evidence type="ECO:0000313" key="8">
    <source>
        <dbReference type="EMBL" id="AWB47653.1"/>
    </source>
</evidence>
<evidence type="ECO:0000313" key="9">
    <source>
        <dbReference type="Proteomes" id="UP000244496"/>
    </source>
</evidence>
<evidence type="ECO:0000256" key="7">
    <source>
        <dbReference type="SAM" id="Phobius"/>
    </source>
</evidence>
<reference evidence="8 9" key="1">
    <citation type="submission" date="2018-04" db="EMBL/GenBank/DDBJ databases">
        <title>Genome sequencing of Gemmobacter.</title>
        <authorList>
            <person name="Yi H."/>
            <person name="Baek M.-G."/>
        </authorList>
    </citation>
    <scope>NUCLEOTIDE SEQUENCE [LARGE SCALE GENOMIC DNA]</scope>
    <source>
        <strain evidence="8 9">HYN0069</strain>
    </source>
</reference>
<dbReference type="InterPro" id="IPR017039">
    <property type="entry name" value="Virul_fac_BrkB"/>
</dbReference>
<sequence>MDTGNGRGREAVRPRDIPAEGWKDIALRVWKSLGEDKLLLIAAGVTFYLLLALFPALGSFVALYGLIADPATVAEHVSLLQGVMPGPATELLSTQMTRLAGAQSGDLGLSAIIALLISLWSANGGVKAIFEGVNIAYDEQEKRSFLRLTLATLAFTLGAMVLLIALIGALAVLPAVLALAPFGEVTEIVVSLLRWPLILVLIGLALAVLYRFAPSRTPPEWKWVTWGSGLATVLWVAASVAFSVYLESFADFGASYGAMAAPIAFLLWVWISIIVILLGAEVNAEMEHQTAHDTTAGSEKPMGQRGAEVADTLGETADR</sequence>
<dbReference type="PIRSF" id="PIRSF035875">
    <property type="entry name" value="RNase_BN"/>
    <property type="match status" value="1"/>
</dbReference>
<dbReference type="RefSeq" id="WP_108434478.1">
    <property type="nucleotide sequence ID" value="NZ_CP028918.1"/>
</dbReference>
<dbReference type="PANTHER" id="PTHR30213">
    <property type="entry name" value="INNER MEMBRANE PROTEIN YHJD"/>
    <property type="match status" value="1"/>
</dbReference>
<accession>A0A2S0UIL3</accession>
<evidence type="ECO:0000256" key="5">
    <source>
        <dbReference type="ARBA" id="ARBA00023136"/>
    </source>
</evidence>
<evidence type="ECO:0000256" key="6">
    <source>
        <dbReference type="SAM" id="MobiDB-lite"/>
    </source>
</evidence>
<evidence type="ECO:0000256" key="1">
    <source>
        <dbReference type="ARBA" id="ARBA00004651"/>
    </source>
</evidence>
<keyword evidence="3 7" id="KW-0812">Transmembrane</keyword>
<name>A0A2S0UIL3_9RHOB</name>
<dbReference type="GO" id="GO:0005886">
    <property type="term" value="C:plasma membrane"/>
    <property type="evidence" value="ECO:0007669"/>
    <property type="project" value="UniProtKB-SubCell"/>
</dbReference>
<feature type="transmembrane region" description="Helical" evidence="7">
    <location>
        <begin position="224"/>
        <end position="246"/>
    </location>
</feature>
<organism evidence="8 9">
    <name type="scientific">Paragemmobacter aquarius</name>
    <dbReference type="NCBI Taxonomy" id="2169400"/>
    <lineage>
        <taxon>Bacteria</taxon>
        <taxon>Pseudomonadati</taxon>
        <taxon>Pseudomonadota</taxon>
        <taxon>Alphaproteobacteria</taxon>
        <taxon>Rhodobacterales</taxon>
        <taxon>Paracoccaceae</taxon>
        <taxon>Paragemmobacter</taxon>
    </lineage>
</organism>
<keyword evidence="4 7" id="KW-1133">Transmembrane helix</keyword>
<dbReference type="EMBL" id="CP028918">
    <property type="protein sequence ID" value="AWB47653.1"/>
    <property type="molecule type" value="Genomic_DNA"/>
</dbReference>
<dbReference type="AlphaFoldDB" id="A0A2S0UIL3"/>
<keyword evidence="9" id="KW-1185">Reference proteome</keyword>
<protein>
    <submittedName>
        <fullName evidence="8">Ribonuclease</fullName>
    </submittedName>
</protein>
<comment type="subcellular location">
    <subcellularLocation>
        <location evidence="1">Cell membrane</location>
        <topology evidence="1">Multi-pass membrane protein</topology>
    </subcellularLocation>
</comment>
<keyword evidence="2" id="KW-1003">Cell membrane</keyword>
<proteinExistence type="predicted"/>
<dbReference type="OrthoDB" id="9781030at2"/>
<evidence type="ECO:0000256" key="3">
    <source>
        <dbReference type="ARBA" id="ARBA00022692"/>
    </source>
</evidence>
<evidence type="ECO:0000256" key="4">
    <source>
        <dbReference type="ARBA" id="ARBA00022989"/>
    </source>
</evidence>
<dbReference type="KEGG" id="geh:HYN69_03280"/>
<keyword evidence="5 7" id="KW-0472">Membrane</keyword>
<dbReference type="Pfam" id="PF03631">
    <property type="entry name" value="Virul_fac_BrkB"/>
    <property type="match status" value="1"/>
</dbReference>
<feature type="transmembrane region" description="Helical" evidence="7">
    <location>
        <begin position="107"/>
        <end position="130"/>
    </location>
</feature>